<dbReference type="Proteomes" id="UP001314229">
    <property type="component" value="Unassembled WGS sequence"/>
</dbReference>
<accession>A0AAV1NZJ3</accession>
<reference evidence="12 13" key="1">
    <citation type="submission" date="2024-01" db="EMBL/GenBank/DDBJ databases">
        <authorList>
            <person name="Alioto T."/>
            <person name="Alioto T."/>
            <person name="Gomez Garrido J."/>
        </authorList>
    </citation>
    <scope>NUCLEOTIDE SEQUENCE [LARGE SCALE GENOMIC DNA]</scope>
</reference>
<dbReference type="Gene3D" id="3.80.10.10">
    <property type="entry name" value="Ribonuclease Inhibitor"/>
    <property type="match status" value="1"/>
</dbReference>
<dbReference type="AlphaFoldDB" id="A0AAV1NZJ3"/>
<evidence type="ECO:0000256" key="8">
    <source>
        <dbReference type="ARBA" id="ARBA00023212"/>
    </source>
</evidence>
<name>A0AAV1NZJ3_SCOSC</name>
<dbReference type="PROSITE" id="PS51450">
    <property type="entry name" value="LRR"/>
    <property type="match status" value="3"/>
</dbReference>
<dbReference type="GO" id="GO:0005929">
    <property type="term" value="C:cilium"/>
    <property type="evidence" value="ECO:0007669"/>
    <property type="project" value="TreeGrafter"/>
</dbReference>
<keyword evidence="5" id="KW-0282">Flagellum</keyword>
<proteinExistence type="inferred from homology"/>
<evidence type="ECO:0000256" key="6">
    <source>
        <dbReference type="ARBA" id="ARBA00023054"/>
    </source>
</evidence>
<evidence type="ECO:0000313" key="13">
    <source>
        <dbReference type="Proteomes" id="UP001314229"/>
    </source>
</evidence>
<dbReference type="SUPFAM" id="SSF52058">
    <property type="entry name" value="L domain-like"/>
    <property type="match status" value="1"/>
</dbReference>
<keyword evidence="7" id="KW-0969">Cilium</keyword>
<keyword evidence="8" id="KW-0206">Cytoskeleton</keyword>
<evidence type="ECO:0000256" key="7">
    <source>
        <dbReference type="ARBA" id="ARBA00023069"/>
    </source>
</evidence>
<evidence type="ECO:0000256" key="5">
    <source>
        <dbReference type="ARBA" id="ARBA00022846"/>
    </source>
</evidence>
<dbReference type="Pfam" id="PF14580">
    <property type="entry name" value="LRR_9"/>
    <property type="match status" value="1"/>
</dbReference>
<evidence type="ECO:0000256" key="4">
    <source>
        <dbReference type="ARBA" id="ARBA00022737"/>
    </source>
</evidence>
<comment type="subcellular location">
    <subcellularLocation>
        <location evidence="1">Cytoplasm</location>
        <location evidence="1">Cytoskeleton</location>
        <location evidence="1">Flagellum axoneme</location>
    </subcellularLocation>
</comment>
<evidence type="ECO:0000256" key="2">
    <source>
        <dbReference type="ARBA" id="ARBA00022490"/>
    </source>
</evidence>
<sequence length="523" mass="60855">MSEQRPDKFEPILMDEEILKEAIEKNRPKDAAGRTVKVEGVTFNDIPTLCLQFRSILKIDHLWEFTCLTKLELNNNLIKKIEGLDCLLNLTWLNLSFNSIEKIEGLESLRKLEVLNLSNNRITVIENMDTLESLTLFCLKNNLLGQLDNVLYLTKFKNLFTLNLCGNPVSKEDDFKVFITAYFPNMKFLDYRYIDEKTKKEASIKYHYVLEKIKRDGLQAQQAAEATQRQEAELQLHHDAFVEFLNGSYLFKDMLKDDLEADKLHHLPGLKSCQEFLDPSLTFEHQMVELCMQLFEIGLAEHKRRQTEVNSFFSGHSEAVPHYQHKASQILANFEQQNKERLEEMQHLTEPELLKLKVNQCNDEINLLCNNLTMLDFQLVSQLEDITKKFDINISEMVGSFSETAQGIYPLFDHLEDNYNEKVREIAVATLEKVAKGSTEGMPDDVRMLFTDKDTVMDALTSGHDNHLMKINDRETRLVTCVNAWKVALVKGIQDKELKRSRMRISGIHRYMDYLREQLEELQ</sequence>
<dbReference type="SMART" id="SM00365">
    <property type="entry name" value="LRR_SD22"/>
    <property type="match status" value="3"/>
</dbReference>
<organism evidence="12 13">
    <name type="scientific">Scomber scombrus</name>
    <name type="common">Atlantic mackerel</name>
    <name type="synonym">Scomber vernalis</name>
    <dbReference type="NCBI Taxonomy" id="13677"/>
    <lineage>
        <taxon>Eukaryota</taxon>
        <taxon>Metazoa</taxon>
        <taxon>Chordata</taxon>
        <taxon>Craniata</taxon>
        <taxon>Vertebrata</taxon>
        <taxon>Euteleostomi</taxon>
        <taxon>Actinopterygii</taxon>
        <taxon>Neopterygii</taxon>
        <taxon>Teleostei</taxon>
        <taxon>Neoteleostei</taxon>
        <taxon>Acanthomorphata</taxon>
        <taxon>Pelagiaria</taxon>
        <taxon>Scombriformes</taxon>
        <taxon>Scombridae</taxon>
        <taxon>Scomber</taxon>
    </lineage>
</organism>
<keyword evidence="6" id="KW-0175">Coiled coil</keyword>
<keyword evidence="13" id="KW-1185">Reference proteome</keyword>
<dbReference type="EMBL" id="CAWUFR010000076">
    <property type="protein sequence ID" value="CAK6964808.1"/>
    <property type="molecule type" value="Genomic_DNA"/>
</dbReference>
<comment type="similarity">
    <text evidence="10">Belongs to the DRC3 family.</text>
</comment>
<evidence type="ECO:0000256" key="1">
    <source>
        <dbReference type="ARBA" id="ARBA00004611"/>
    </source>
</evidence>
<gene>
    <name evidence="12" type="ORF">FSCOSCO3_A001810</name>
</gene>
<evidence type="ECO:0000256" key="9">
    <source>
        <dbReference type="ARBA" id="ARBA00023273"/>
    </source>
</evidence>
<keyword evidence="2" id="KW-0963">Cytoplasm</keyword>
<keyword evidence="9" id="KW-0966">Cell projection</keyword>
<evidence type="ECO:0000256" key="10">
    <source>
        <dbReference type="ARBA" id="ARBA00038378"/>
    </source>
</evidence>
<comment type="caution">
    <text evidence="12">The sequence shown here is derived from an EMBL/GenBank/DDBJ whole genome shotgun (WGS) entry which is preliminary data.</text>
</comment>
<protein>
    <recommendedName>
        <fullName evidence="11">Dynein regulatory complex subunit 3</fullName>
    </recommendedName>
</protein>
<evidence type="ECO:0000313" key="12">
    <source>
        <dbReference type="EMBL" id="CAK6964808.1"/>
    </source>
</evidence>
<keyword evidence="3" id="KW-0433">Leucine-rich repeat</keyword>
<keyword evidence="4" id="KW-0677">Repeat</keyword>
<evidence type="ECO:0000256" key="3">
    <source>
        <dbReference type="ARBA" id="ARBA00022614"/>
    </source>
</evidence>
<dbReference type="PANTHER" id="PTHR45973">
    <property type="entry name" value="PROTEIN PHOSPHATASE 1 REGULATORY SUBUNIT SDS22-RELATED"/>
    <property type="match status" value="1"/>
</dbReference>
<dbReference type="PANTHER" id="PTHR45973:SF12">
    <property type="entry name" value="DYNEIN REGULATORY COMPLEX SUBUNIT 3"/>
    <property type="match status" value="1"/>
</dbReference>
<evidence type="ECO:0000256" key="11">
    <source>
        <dbReference type="ARBA" id="ARBA00040950"/>
    </source>
</evidence>
<dbReference type="InterPro" id="IPR001611">
    <property type="entry name" value="Leu-rich_rpt"/>
</dbReference>
<dbReference type="InterPro" id="IPR050576">
    <property type="entry name" value="Cilia_flagella_integrity"/>
</dbReference>
<dbReference type="InterPro" id="IPR032675">
    <property type="entry name" value="LRR_dom_sf"/>
</dbReference>